<dbReference type="PANTHER" id="PTHR43046:SF2">
    <property type="entry name" value="8-OXO-DGTP DIPHOSPHATASE-RELATED"/>
    <property type="match status" value="1"/>
</dbReference>
<sequence>MGYIQNIRKKIGHDRLIAVGAGVFVYKDRKVLLQKRKDNLCWALHGGIVEMSERVEDAAKRELFEETGLIANKLELLGIFSGDDRMYTYPNGDEVYIIGIIYVCNDFSGKLVSETDETLELKWFDIEHLPQKISPPNIKPLEAFVDFIKRTY</sequence>
<dbReference type="InterPro" id="IPR020084">
    <property type="entry name" value="NUDIX_hydrolase_CS"/>
</dbReference>
<keyword evidence="5" id="KW-1185">Reference proteome</keyword>
<accession>A0ABM8VBW7</accession>
<comment type="cofactor">
    <cofactor evidence="1">
        <name>Mg(2+)</name>
        <dbReference type="ChEBI" id="CHEBI:18420"/>
    </cofactor>
</comment>
<dbReference type="PROSITE" id="PS51462">
    <property type="entry name" value="NUDIX"/>
    <property type="match status" value="1"/>
</dbReference>
<reference evidence="4 5" key="1">
    <citation type="submission" date="2021-06" db="EMBL/GenBank/DDBJ databases">
        <authorList>
            <person name="Criscuolo A."/>
        </authorList>
    </citation>
    <scope>NUCLEOTIDE SEQUENCE [LARGE SCALE GENOMIC DNA]</scope>
    <source>
        <strain evidence="5">CIP 111802</strain>
    </source>
</reference>
<evidence type="ECO:0000313" key="4">
    <source>
        <dbReference type="EMBL" id="CAG7621916.1"/>
    </source>
</evidence>
<proteinExistence type="predicted"/>
<dbReference type="Pfam" id="PF00293">
    <property type="entry name" value="NUDIX"/>
    <property type="match status" value="1"/>
</dbReference>
<organism evidence="4 5">
    <name type="scientific">Paenibacillus allorhizosphaerae</name>
    <dbReference type="NCBI Taxonomy" id="2849866"/>
    <lineage>
        <taxon>Bacteria</taxon>
        <taxon>Bacillati</taxon>
        <taxon>Bacillota</taxon>
        <taxon>Bacilli</taxon>
        <taxon>Bacillales</taxon>
        <taxon>Paenibacillaceae</taxon>
        <taxon>Paenibacillus</taxon>
    </lineage>
</organism>
<dbReference type="PROSITE" id="PS00893">
    <property type="entry name" value="NUDIX_BOX"/>
    <property type="match status" value="1"/>
</dbReference>
<dbReference type="EC" id="3.6.1.12" evidence="4"/>
<comment type="caution">
    <text evidence="4">The sequence shown here is derived from an EMBL/GenBank/DDBJ whole genome shotgun (WGS) entry which is preliminary data.</text>
</comment>
<gene>
    <name evidence="4" type="primary">nudI</name>
    <name evidence="4" type="ORF">PAECIP111802_00770</name>
</gene>
<dbReference type="InterPro" id="IPR000086">
    <property type="entry name" value="NUDIX_hydrolase_dom"/>
</dbReference>
<dbReference type="Proteomes" id="UP000730618">
    <property type="component" value="Unassembled WGS sequence"/>
</dbReference>
<dbReference type="CDD" id="cd04677">
    <property type="entry name" value="NUDIX_Hydrolase"/>
    <property type="match status" value="1"/>
</dbReference>
<evidence type="ECO:0000259" key="3">
    <source>
        <dbReference type="PROSITE" id="PS51462"/>
    </source>
</evidence>
<protein>
    <submittedName>
        <fullName evidence="4">Nucleoside triphosphatase NudI</fullName>
        <ecNumber evidence="4">3.6.1.12</ecNumber>
    </submittedName>
</protein>
<dbReference type="RefSeq" id="WP_218097140.1">
    <property type="nucleotide sequence ID" value="NZ_CAJVCE010000002.1"/>
</dbReference>
<dbReference type="EMBL" id="CAJVCE010000002">
    <property type="protein sequence ID" value="CAG7621916.1"/>
    <property type="molecule type" value="Genomic_DNA"/>
</dbReference>
<evidence type="ECO:0000256" key="2">
    <source>
        <dbReference type="ARBA" id="ARBA00022801"/>
    </source>
</evidence>
<keyword evidence="2 4" id="KW-0378">Hydrolase</keyword>
<feature type="domain" description="Nudix hydrolase" evidence="3">
    <location>
        <begin position="14"/>
        <end position="146"/>
    </location>
</feature>
<dbReference type="GO" id="GO:0047840">
    <property type="term" value="F:dCTP diphosphatase activity"/>
    <property type="evidence" value="ECO:0007669"/>
    <property type="project" value="UniProtKB-EC"/>
</dbReference>
<name>A0ABM8VBW7_9BACL</name>
<dbReference type="PANTHER" id="PTHR43046">
    <property type="entry name" value="GDP-MANNOSE MANNOSYL HYDROLASE"/>
    <property type="match status" value="1"/>
</dbReference>
<evidence type="ECO:0000256" key="1">
    <source>
        <dbReference type="ARBA" id="ARBA00001946"/>
    </source>
</evidence>
<evidence type="ECO:0000313" key="5">
    <source>
        <dbReference type="Proteomes" id="UP000730618"/>
    </source>
</evidence>